<dbReference type="EMBL" id="CP051680">
    <property type="protein sequence ID" value="QJD86487.1"/>
    <property type="molecule type" value="Genomic_DNA"/>
</dbReference>
<gene>
    <name evidence="12" type="ORF">HH215_27195</name>
</gene>
<protein>
    <submittedName>
        <fullName evidence="12">HAMP domain-containing protein</fullName>
    </submittedName>
</protein>
<evidence type="ECO:0000256" key="3">
    <source>
        <dbReference type="ARBA" id="ARBA00022692"/>
    </source>
</evidence>
<evidence type="ECO:0000256" key="8">
    <source>
        <dbReference type="PROSITE-ProRule" id="PRU00284"/>
    </source>
</evidence>
<dbReference type="Gene3D" id="3.30.450.20">
    <property type="entry name" value="PAS domain"/>
    <property type="match status" value="1"/>
</dbReference>
<dbReference type="KEGG" id="cheb:HH215_27195"/>
<keyword evidence="4 9" id="KW-1133">Transmembrane helix</keyword>
<keyword evidence="5 9" id="KW-0472">Membrane</keyword>
<keyword evidence="2" id="KW-1003">Cell membrane</keyword>
<evidence type="ECO:0000256" key="4">
    <source>
        <dbReference type="ARBA" id="ARBA00022989"/>
    </source>
</evidence>
<dbReference type="PROSITE" id="PS50111">
    <property type="entry name" value="CHEMOTAXIS_TRANSDUC_2"/>
    <property type="match status" value="1"/>
</dbReference>
<dbReference type="InterPro" id="IPR003660">
    <property type="entry name" value="HAMP_dom"/>
</dbReference>
<evidence type="ECO:0000256" key="1">
    <source>
        <dbReference type="ARBA" id="ARBA00004651"/>
    </source>
</evidence>
<dbReference type="SMART" id="SM00283">
    <property type="entry name" value="MA"/>
    <property type="match status" value="1"/>
</dbReference>
<comment type="subcellular location">
    <subcellularLocation>
        <location evidence="1">Cell membrane</location>
        <topology evidence="1">Multi-pass membrane protein</topology>
    </subcellularLocation>
</comment>
<evidence type="ECO:0000259" key="10">
    <source>
        <dbReference type="PROSITE" id="PS50111"/>
    </source>
</evidence>
<dbReference type="SMART" id="SM01049">
    <property type="entry name" value="Cache_2"/>
    <property type="match status" value="1"/>
</dbReference>
<feature type="domain" description="Methyl-accepting transducer" evidence="10">
    <location>
        <begin position="300"/>
        <end position="536"/>
    </location>
</feature>
<feature type="transmembrane region" description="Helical" evidence="9">
    <location>
        <begin position="208"/>
        <end position="230"/>
    </location>
</feature>
<evidence type="ECO:0000256" key="2">
    <source>
        <dbReference type="ARBA" id="ARBA00022475"/>
    </source>
</evidence>
<evidence type="ECO:0000256" key="5">
    <source>
        <dbReference type="ARBA" id="ARBA00023136"/>
    </source>
</evidence>
<feature type="domain" description="HAMP" evidence="11">
    <location>
        <begin position="228"/>
        <end position="281"/>
    </location>
</feature>
<keyword evidence="3 9" id="KW-0812">Transmembrane</keyword>
<dbReference type="SMART" id="SM00304">
    <property type="entry name" value="HAMP"/>
    <property type="match status" value="1"/>
</dbReference>
<evidence type="ECO:0000313" key="13">
    <source>
        <dbReference type="Proteomes" id="UP000502248"/>
    </source>
</evidence>
<accession>A0A7Z2VNR1</accession>
<evidence type="ECO:0000256" key="7">
    <source>
        <dbReference type="ARBA" id="ARBA00029447"/>
    </source>
</evidence>
<name>A0A7Z2VNR1_9BACL</name>
<dbReference type="Pfam" id="PF17200">
    <property type="entry name" value="sCache_2"/>
    <property type="match status" value="1"/>
</dbReference>
<evidence type="ECO:0000256" key="9">
    <source>
        <dbReference type="SAM" id="Phobius"/>
    </source>
</evidence>
<sequence>MEKTKAKGMFKLTIKRKLLFVTSLLLIVPILILGGVTYQVASKETSSLIETGLKNNVRMAEEMLESLDKAVRNGTMTREDAEENFRVFLLGEKQADNTRPINKKIDLGESGYFYVLDEKGTLLAHPLLEGENIWDKQTADGTYYIRDVIKSAQNGGGFTYYDWPLPESSKEARKIVYAENANSWGWVITAGSYLQDYNSGQQGILNSMIITLGACMVIGLTVLTLFALHISRPVVRVSRMAERMAEGDLTGDSIVVTGKDEVGQLTSSFNRLLHNLRELAGNQLLSANVLAASSSSLSSVIVDSVRAAQQTSDSLSELAVNHEVQAGSIEETSKAMEEMTAGIGRIAFSATTTFESSAAMLQEAEEGNQLIIRSSEQMATISSTVGNMSTVVAHLGQRSQQIGDIASTIRDISGQTNLLALNASIEAARAGEHGKGFSVVASEIRKLAERSNESANQVTELIETILKDIAAADESMRNGELEVTAGTASIGRSGEAFTRILESTRNVVIQAEEVSAVAEQMSASAQQVAASLQQMESVSSNSALASTTISASTEEHLASMEEISSSAKQLNEMSDKMKQLANRFKIG</sequence>
<dbReference type="RefSeq" id="WP_169282736.1">
    <property type="nucleotide sequence ID" value="NZ_CP051680.1"/>
</dbReference>
<keyword evidence="6 8" id="KW-0807">Transducer</keyword>
<dbReference type="CDD" id="cd06225">
    <property type="entry name" value="HAMP"/>
    <property type="match status" value="1"/>
</dbReference>
<reference evidence="12 13" key="1">
    <citation type="submission" date="2020-04" db="EMBL/GenBank/DDBJ databases">
        <title>Genome sequencing of novel species.</title>
        <authorList>
            <person name="Heo J."/>
            <person name="Kim S.-J."/>
            <person name="Kim J.-S."/>
            <person name="Hong S.-B."/>
            <person name="Kwon S.-W."/>
        </authorList>
    </citation>
    <scope>NUCLEOTIDE SEQUENCE [LARGE SCALE GENOMIC DNA]</scope>
    <source>
        <strain evidence="12 13">MFER-1</strain>
    </source>
</reference>
<dbReference type="Gene3D" id="1.10.287.950">
    <property type="entry name" value="Methyl-accepting chemotaxis protein"/>
    <property type="match status" value="1"/>
</dbReference>
<dbReference type="SUPFAM" id="SSF58104">
    <property type="entry name" value="Methyl-accepting chemotaxis protein (MCP) signaling domain"/>
    <property type="match status" value="1"/>
</dbReference>
<dbReference type="GO" id="GO:0007165">
    <property type="term" value="P:signal transduction"/>
    <property type="evidence" value="ECO:0007669"/>
    <property type="project" value="UniProtKB-KW"/>
</dbReference>
<dbReference type="AlphaFoldDB" id="A0A7Z2VNR1"/>
<dbReference type="Pfam" id="PF00015">
    <property type="entry name" value="MCPsignal"/>
    <property type="match status" value="1"/>
</dbReference>
<dbReference type="Proteomes" id="UP000502248">
    <property type="component" value="Chromosome"/>
</dbReference>
<keyword evidence="13" id="KW-1185">Reference proteome</keyword>
<dbReference type="GO" id="GO:0005886">
    <property type="term" value="C:plasma membrane"/>
    <property type="evidence" value="ECO:0007669"/>
    <property type="project" value="UniProtKB-SubCell"/>
</dbReference>
<dbReference type="PANTHER" id="PTHR32089:SF112">
    <property type="entry name" value="LYSOZYME-LIKE PROTEIN-RELATED"/>
    <property type="match status" value="1"/>
</dbReference>
<evidence type="ECO:0000313" key="12">
    <source>
        <dbReference type="EMBL" id="QJD86487.1"/>
    </source>
</evidence>
<dbReference type="PROSITE" id="PS50885">
    <property type="entry name" value="HAMP"/>
    <property type="match status" value="1"/>
</dbReference>
<organism evidence="12 13">
    <name type="scientific">Cohnella herbarum</name>
    <dbReference type="NCBI Taxonomy" id="2728023"/>
    <lineage>
        <taxon>Bacteria</taxon>
        <taxon>Bacillati</taxon>
        <taxon>Bacillota</taxon>
        <taxon>Bacilli</taxon>
        <taxon>Bacillales</taxon>
        <taxon>Paenibacillaceae</taxon>
        <taxon>Cohnella</taxon>
    </lineage>
</organism>
<evidence type="ECO:0000259" key="11">
    <source>
        <dbReference type="PROSITE" id="PS50885"/>
    </source>
</evidence>
<dbReference type="CDD" id="cd12912">
    <property type="entry name" value="PDC2_MCP_like"/>
    <property type="match status" value="1"/>
</dbReference>
<dbReference type="PANTHER" id="PTHR32089">
    <property type="entry name" value="METHYL-ACCEPTING CHEMOTAXIS PROTEIN MCPB"/>
    <property type="match status" value="1"/>
</dbReference>
<comment type="similarity">
    <text evidence="7">Belongs to the methyl-accepting chemotaxis (MCP) protein family.</text>
</comment>
<evidence type="ECO:0000256" key="6">
    <source>
        <dbReference type="ARBA" id="ARBA00023224"/>
    </source>
</evidence>
<proteinExistence type="inferred from homology"/>
<dbReference type="CDD" id="cd11386">
    <property type="entry name" value="MCP_signal"/>
    <property type="match status" value="1"/>
</dbReference>
<dbReference type="Pfam" id="PF00672">
    <property type="entry name" value="HAMP"/>
    <property type="match status" value="1"/>
</dbReference>
<dbReference type="InterPro" id="IPR004089">
    <property type="entry name" value="MCPsignal_dom"/>
</dbReference>
<dbReference type="Gene3D" id="6.10.340.10">
    <property type="match status" value="1"/>
</dbReference>
<dbReference type="InterPro" id="IPR033480">
    <property type="entry name" value="sCache_2"/>
</dbReference>